<evidence type="ECO:0000256" key="6">
    <source>
        <dbReference type="SAM" id="SignalP"/>
    </source>
</evidence>
<dbReference type="InterPro" id="IPR024607">
    <property type="entry name" value="Sulfatase_CS"/>
</dbReference>
<evidence type="ECO:0000259" key="7">
    <source>
        <dbReference type="Pfam" id="PF00884"/>
    </source>
</evidence>
<reference evidence="8 9" key="1">
    <citation type="submission" date="2019-02" db="EMBL/GenBank/DDBJ databases">
        <title>Deep-cultivation of Planctomycetes and their phenomic and genomic characterization uncovers novel biology.</title>
        <authorList>
            <person name="Wiegand S."/>
            <person name="Jogler M."/>
            <person name="Boedeker C."/>
            <person name="Pinto D."/>
            <person name="Vollmers J."/>
            <person name="Rivas-Marin E."/>
            <person name="Kohn T."/>
            <person name="Peeters S.H."/>
            <person name="Heuer A."/>
            <person name="Rast P."/>
            <person name="Oberbeckmann S."/>
            <person name="Bunk B."/>
            <person name="Jeske O."/>
            <person name="Meyerdierks A."/>
            <person name="Storesund J.E."/>
            <person name="Kallscheuer N."/>
            <person name="Luecker S."/>
            <person name="Lage O.M."/>
            <person name="Pohl T."/>
            <person name="Merkel B.J."/>
            <person name="Hornburger P."/>
            <person name="Mueller R.-W."/>
            <person name="Bruemmer F."/>
            <person name="Labrenz M."/>
            <person name="Spormann A.M."/>
            <person name="Op den Camp H."/>
            <person name="Overmann J."/>
            <person name="Amann R."/>
            <person name="Jetten M.S.M."/>
            <person name="Mascher T."/>
            <person name="Medema M.H."/>
            <person name="Devos D.P."/>
            <person name="Kaster A.-K."/>
            <person name="Ovreas L."/>
            <person name="Rohde M."/>
            <person name="Galperin M.Y."/>
            <person name="Jogler C."/>
        </authorList>
    </citation>
    <scope>NUCLEOTIDE SEQUENCE [LARGE SCALE GENOMIC DNA]</scope>
    <source>
        <strain evidence="8 9">Pan216</strain>
    </source>
</reference>
<evidence type="ECO:0000313" key="8">
    <source>
        <dbReference type="EMBL" id="QDU62372.1"/>
    </source>
</evidence>
<evidence type="ECO:0000256" key="5">
    <source>
        <dbReference type="SAM" id="MobiDB-lite"/>
    </source>
</evidence>
<dbReference type="OrthoDB" id="9803751at2"/>
<comment type="similarity">
    <text evidence="1">Belongs to the sulfatase family.</text>
</comment>
<keyword evidence="3 8" id="KW-0378">Hydrolase</keyword>
<name>A0A518B619_9BACT</name>
<sequence precursor="true">MGHLLALAGLLLANTLTANEAETAPKPNVIIIFADDLGDGDLGVQGHERFKTPNLDRMAADGIRLTDFYVTTPFCAPSRAALLTGRYPFRNGMTRNPHPLGDLGRSQADEFGLSPNELTLAEVFKQSGYSTTCVGKWHLGHKPRFFPSKQGFDEYFGILYSNDMHPVELFEGDKRIEYPVYQPTLTKRYTQRAVDFIKRHREQPFFLYFAHAMPHKPLAASEDFYKKTGTGLYGDVIAEVDWSVGQVLDTVDKLGLSEKTLIIFTSDNGPWYGGSTGGLRGMKGINWEGGIRVPFIARWTGKIPAGRVSSVPTVSVDIFPTCLQAADIPLPKGVPLDGTSLLPLLTSDVAPEERPIFGEKNGHIYSVRQGRWKLFVRWPGQRREANLKPVERWLDPRRPDGVRIIAPYEQAQPSEYPGLTSGDTFKGIALFDLRNDPGEQKNVAGQHPDIVERLKAQIDAIQQSVAEEKSRRSPTGSSLEK</sequence>
<keyword evidence="9" id="KW-1185">Reference proteome</keyword>
<dbReference type="Gene3D" id="3.40.720.10">
    <property type="entry name" value="Alkaline Phosphatase, subunit A"/>
    <property type="match status" value="1"/>
</dbReference>
<dbReference type="EC" id="3.1.6.1" evidence="8"/>
<evidence type="ECO:0000256" key="3">
    <source>
        <dbReference type="ARBA" id="ARBA00022801"/>
    </source>
</evidence>
<dbReference type="RefSeq" id="WP_145259080.1">
    <property type="nucleotide sequence ID" value="NZ_CP036279.1"/>
</dbReference>
<dbReference type="EMBL" id="CP036279">
    <property type="protein sequence ID" value="QDU62372.1"/>
    <property type="molecule type" value="Genomic_DNA"/>
</dbReference>
<keyword evidence="6" id="KW-0732">Signal</keyword>
<feature type="domain" description="Sulfatase N-terminal" evidence="7">
    <location>
        <begin position="27"/>
        <end position="328"/>
    </location>
</feature>
<feature type="chain" id="PRO_5022019548" evidence="6">
    <location>
        <begin position="21"/>
        <end position="481"/>
    </location>
</feature>
<dbReference type="Gene3D" id="3.30.1120.10">
    <property type="match status" value="1"/>
</dbReference>
<evidence type="ECO:0000256" key="2">
    <source>
        <dbReference type="ARBA" id="ARBA00022723"/>
    </source>
</evidence>
<keyword evidence="2" id="KW-0479">Metal-binding</keyword>
<dbReference type="Pfam" id="PF00884">
    <property type="entry name" value="Sulfatase"/>
    <property type="match status" value="1"/>
</dbReference>
<evidence type="ECO:0000256" key="4">
    <source>
        <dbReference type="ARBA" id="ARBA00022837"/>
    </source>
</evidence>
<protein>
    <submittedName>
        <fullName evidence="8">Arylsulfatase</fullName>
        <ecNumber evidence="8">3.1.6.1</ecNumber>
    </submittedName>
</protein>
<dbReference type="InterPro" id="IPR050738">
    <property type="entry name" value="Sulfatase"/>
</dbReference>
<dbReference type="AlphaFoldDB" id="A0A518B619"/>
<proteinExistence type="inferred from homology"/>
<dbReference type="GO" id="GO:0046872">
    <property type="term" value="F:metal ion binding"/>
    <property type="evidence" value="ECO:0007669"/>
    <property type="project" value="UniProtKB-KW"/>
</dbReference>
<dbReference type="InterPro" id="IPR017850">
    <property type="entry name" value="Alkaline_phosphatase_core_sf"/>
</dbReference>
<accession>A0A518B619</accession>
<evidence type="ECO:0000313" key="9">
    <source>
        <dbReference type="Proteomes" id="UP000317093"/>
    </source>
</evidence>
<dbReference type="InterPro" id="IPR000917">
    <property type="entry name" value="Sulfatase_N"/>
</dbReference>
<dbReference type="PANTHER" id="PTHR42693:SF53">
    <property type="entry name" value="ENDO-4-O-SULFATASE"/>
    <property type="match status" value="1"/>
</dbReference>
<keyword evidence="4" id="KW-0106">Calcium</keyword>
<gene>
    <name evidence="8" type="primary">atsA_32</name>
    <name evidence="8" type="ORF">Pan216_32390</name>
</gene>
<dbReference type="PANTHER" id="PTHR42693">
    <property type="entry name" value="ARYLSULFATASE FAMILY MEMBER"/>
    <property type="match status" value="1"/>
</dbReference>
<feature type="signal peptide" evidence="6">
    <location>
        <begin position="1"/>
        <end position="20"/>
    </location>
</feature>
<dbReference type="PROSITE" id="PS00149">
    <property type="entry name" value="SULFATASE_2"/>
    <property type="match status" value="1"/>
</dbReference>
<dbReference type="Proteomes" id="UP000317093">
    <property type="component" value="Chromosome"/>
</dbReference>
<evidence type="ECO:0000256" key="1">
    <source>
        <dbReference type="ARBA" id="ARBA00008779"/>
    </source>
</evidence>
<feature type="region of interest" description="Disordered" evidence="5">
    <location>
        <begin position="462"/>
        <end position="481"/>
    </location>
</feature>
<dbReference type="CDD" id="cd16026">
    <property type="entry name" value="GALNS_like"/>
    <property type="match status" value="1"/>
</dbReference>
<dbReference type="KEGG" id="knv:Pan216_32390"/>
<dbReference type="SUPFAM" id="SSF53649">
    <property type="entry name" value="Alkaline phosphatase-like"/>
    <property type="match status" value="1"/>
</dbReference>
<dbReference type="GO" id="GO:0004065">
    <property type="term" value="F:arylsulfatase activity"/>
    <property type="evidence" value="ECO:0007669"/>
    <property type="project" value="UniProtKB-EC"/>
</dbReference>
<organism evidence="8 9">
    <name type="scientific">Kolteria novifilia</name>
    <dbReference type="NCBI Taxonomy" id="2527975"/>
    <lineage>
        <taxon>Bacteria</taxon>
        <taxon>Pseudomonadati</taxon>
        <taxon>Planctomycetota</taxon>
        <taxon>Planctomycetia</taxon>
        <taxon>Kolteriales</taxon>
        <taxon>Kolteriaceae</taxon>
        <taxon>Kolteria</taxon>
    </lineage>
</organism>